<dbReference type="InterPro" id="IPR011066">
    <property type="entry name" value="MscS_channel_C_sf"/>
</dbReference>
<dbReference type="SMART" id="SM00100">
    <property type="entry name" value="cNMP"/>
    <property type="match status" value="1"/>
</dbReference>
<reference evidence="9 10" key="1">
    <citation type="submission" date="2020-03" db="EMBL/GenBank/DDBJ databases">
        <title>Metabolic flexibility allows generalist bacteria to become dominant in a frequently disturbed ecosystem.</title>
        <authorList>
            <person name="Chen Y.-J."/>
            <person name="Leung P.M."/>
            <person name="Bay S.K."/>
            <person name="Hugenholtz P."/>
            <person name="Kessler A.J."/>
            <person name="Shelley G."/>
            <person name="Waite D.W."/>
            <person name="Cook P.L."/>
            <person name="Greening C."/>
        </authorList>
    </citation>
    <scope>NUCLEOTIDE SEQUENCE [LARGE SCALE GENOMIC DNA]</scope>
    <source>
        <strain evidence="9">SS_bin_28</strain>
    </source>
</reference>
<dbReference type="InterPro" id="IPR049278">
    <property type="entry name" value="MS_channel_C"/>
</dbReference>
<name>A0A7Y2E9Z3_UNCEI</name>
<dbReference type="InterPro" id="IPR023408">
    <property type="entry name" value="MscS_beta-dom_sf"/>
</dbReference>
<keyword evidence="3" id="KW-1003">Cell membrane</keyword>
<dbReference type="InterPro" id="IPR018490">
    <property type="entry name" value="cNMP-bd_dom_sf"/>
</dbReference>
<dbReference type="SUPFAM" id="SSF50182">
    <property type="entry name" value="Sm-like ribonucleoproteins"/>
    <property type="match status" value="1"/>
</dbReference>
<protein>
    <submittedName>
        <fullName evidence="9">Mechanosensitive ion channel</fullName>
    </submittedName>
</protein>
<sequence length="498" mass="55316">MALSSYGYLALLVLGFVAVLLALRFLVKRATRHDHPFTGPLKVLANLVVPSLFVLLFVRTAGLQEDSSLHKILETFFWISALNAGIAFLNAVLFSGVSQDTWRGRIPKLFIDVSRFFLVLLGTAFVLSLVWEADLGGVLAALGVGSIVLGLALQDTLGNLMSGIALLFEEPPRVGEWVRVGNTYGKVAEMNWRSLHLRTRANEMVVVPNSVIAKEIFSNYSKPSRVHAEFVEIGFSYNDPPHKVKRVLREAADQTREILTKPEPLVRTKAYGDFAITYQVKIFLTNYDRLPDIKDDFMTRIWYAAKKSHLTIPFPIRTVYRTDVPFPEAAPPDRIEEHVDRSPLLRALRPEQRQELLLDLEPRTFEAGEHLVHQGQDQSSLYLILSGTVTLSTGQTTRREIRRVGPGESFGALSLLTGAIPPHDAVAGSEVEATVIHSEALRDLLRRDPDLSSRLAAQIEAENPPELEAISTTPARVGGAPTNRAEALAKSIRRFYGL</sequence>
<gene>
    <name evidence="9" type="ORF">HKN21_14485</name>
</gene>
<evidence type="ECO:0000256" key="6">
    <source>
        <dbReference type="ARBA" id="ARBA00023136"/>
    </source>
</evidence>
<dbReference type="EMBL" id="JABDJR010000584">
    <property type="protein sequence ID" value="NNF07968.1"/>
    <property type="molecule type" value="Genomic_DNA"/>
</dbReference>
<accession>A0A7Y2E9Z3</accession>
<dbReference type="GO" id="GO:0008381">
    <property type="term" value="F:mechanosensitive monoatomic ion channel activity"/>
    <property type="evidence" value="ECO:0007669"/>
    <property type="project" value="InterPro"/>
</dbReference>
<dbReference type="Pfam" id="PF00924">
    <property type="entry name" value="MS_channel_2nd"/>
    <property type="match status" value="1"/>
</dbReference>
<evidence type="ECO:0000313" key="9">
    <source>
        <dbReference type="EMBL" id="NNF07968.1"/>
    </source>
</evidence>
<evidence type="ECO:0000259" key="8">
    <source>
        <dbReference type="PROSITE" id="PS50042"/>
    </source>
</evidence>
<dbReference type="GO" id="GO:0005886">
    <property type="term" value="C:plasma membrane"/>
    <property type="evidence" value="ECO:0007669"/>
    <property type="project" value="UniProtKB-SubCell"/>
</dbReference>
<evidence type="ECO:0000256" key="7">
    <source>
        <dbReference type="SAM" id="Phobius"/>
    </source>
</evidence>
<dbReference type="PANTHER" id="PTHR30221:SF1">
    <property type="entry name" value="SMALL-CONDUCTANCE MECHANOSENSITIVE CHANNEL"/>
    <property type="match status" value="1"/>
</dbReference>
<dbReference type="InterPro" id="IPR045275">
    <property type="entry name" value="MscS_archaea/bacteria_type"/>
</dbReference>
<dbReference type="Proteomes" id="UP000547674">
    <property type="component" value="Unassembled WGS sequence"/>
</dbReference>
<proteinExistence type="inferred from homology"/>
<keyword evidence="6 7" id="KW-0472">Membrane</keyword>
<comment type="subcellular location">
    <subcellularLocation>
        <location evidence="1">Cell membrane</location>
        <topology evidence="1">Multi-pass membrane protein</topology>
    </subcellularLocation>
</comment>
<dbReference type="Pfam" id="PF21082">
    <property type="entry name" value="MS_channel_3rd"/>
    <property type="match status" value="1"/>
</dbReference>
<dbReference type="PANTHER" id="PTHR30221">
    <property type="entry name" value="SMALL-CONDUCTANCE MECHANOSENSITIVE CHANNEL"/>
    <property type="match status" value="1"/>
</dbReference>
<dbReference type="InterPro" id="IPR010920">
    <property type="entry name" value="LSM_dom_sf"/>
</dbReference>
<comment type="caution">
    <text evidence="9">The sequence shown here is derived from an EMBL/GenBank/DDBJ whole genome shotgun (WGS) entry which is preliminary data.</text>
</comment>
<feature type="transmembrane region" description="Helical" evidence="7">
    <location>
        <begin position="109"/>
        <end position="129"/>
    </location>
</feature>
<evidence type="ECO:0000313" key="10">
    <source>
        <dbReference type="Proteomes" id="UP000547674"/>
    </source>
</evidence>
<dbReference type="Gene3D" id="2.30.30.60">
    <property type="match status" value="1"/>
</dbReference>
<dbReference type="SUPFAM" id="SSF51206">
    <property type="entry name" value="cAMP-binding domain-like"/>
    <property type="match status" value="1"/>
</dbReference>
<dbReference type="InterPro" id="IPR014710">
    <property type="entry name" value="RmlC-like_jellyroll"/>
</dbReference>
<keyword evidence="4 7" id="KW-0812">Transmembrane</keyword>
<feature type="transmembrane region" description="Helical" evidence="7">
    <location>
        <begin position="39"/>
        <end position="58"/>
    </location>
</feature>
<dbReference type="InterPro" id="IPR006685">
    <property type="entry name" value="MscS_channel_2nd"/>
</dbReference>
<feature type="transmembrane region" description="Helical" evidence="7">
    <location>
        <begin position="135"/>
        <end position="153"/>
    </location>
</feature>
<feature type="transmembrane region" description="Helical" evidence="7">
    <location>
        <begin position="78"/>
        <end position="97"/>
    </location>
</feature>
<dbReference type="AlphaFoldDB" id="A0A7Y2E9Z3"/>
<dbReference type="Pfam" id="PF00027">
    <property type="entry name" value="cNMP_binding"/>
    <property type="match status" value="1"/>
</dbReference>
<evidence type="ECO:0000256" key="3">
    <source>
        <dbReference type="ARBA" id="ARBA00022475"/>
    </source>
</evidence>
<organism evidence="9 10">
    <name type="scientific">Eiseniibacteriota bacterium</name>
    <dbReference type="NCBI Taxonomy" id="2212470"/>
    <lineage>
        <taxon>Bacteria</taxon>
        <taxon>Candidatus Eiseniibacteriota</taxon>
    </lineage>
</organism>
<dbReference type="InterPro" id="IPR000595">
    <property type="entry name" value="cNMP-bd_dom"/>
</dbReference>
<comment type="similarity">
    <text evidence="2">Belongs to the MscS (TC 1.A.23) family.</text>
</comment>
<keyword evidence="5 7" id="KW-1133">Transmembrane helix</keyword>
<evidence type="ECO:0000256" key="2">
    <source>
        <dbReference type="ARBA" id="ARBA00008017"/>
    </source>
</evidence>
<dbReference type="Gene3D" id="1.10.287.1260">
    <property type="match status" value="1"/>
</dbReference>
<evidence type="ECO:0000256" key="5">
    <source>
        <dbReference type="ARBA" id="ARBA00022989"/>
    </source>
</evidence>
<dbReference type="CDD" id="cd00038">
    <property type="entry name" value="CAP_ED"/>
    <property type="match status" value="1"/>
</dbReference>
<dbReference type="SUPFAM" id="SSF82689">
    <property type="entry name" value="Mechanosensitive channel protein MscS (YggB), C-terminal domain"/>
    <property type="match status" value="1"/>
</dbReference>
<dbReference type="PROSITE" id="PS50042">
    <property type="entry name" value="CNMP_BINDING_3"/>
    <property type="match status" value="1"/>
</dbReference>
<dbReference type="Gene3D" id="3.30.70.100">
    <property type="match status" value="1"/>
</dbReference>
<dbReference type="Gene3D" id="2.60.120.10">
    <property type="entry name" value="Jelly Rolls"/>
    <property type="match status" value="1"/>
</dbReference>
<evidence type="ECO:0000256" key="4">
    <source>
        <dbReference type="ARBA" id="ARBA00022692"/>
    </source>
</evidence>
<feature type="transmembrane region" description="Helical" evidence="7">
    <location>
        <begin position="6"/>
        <end position="27"/>
    </location>
</feature>
<feature type="domain" description="Cyclic nucleotide-binding" evidence="8">
    <location>
        <begin position="344"/>
        <end position="462"/>
    </location>
</feature>
<evidence type="ECO:0000256" key="1">
    <source>
        <dbReference type="ARBA" id="ARBA00004651"/>
    </source>
</evidence>